<keyword evidence="5" id="KW-1185">Reference proteome</keyword>
<keyword evidence="4" id="KW-0378">Hydrolase</keyword>
<dbReference type="InterPro" id="IPR051121">
    <property type="entry name" value="FAH"/>
</dbReference>
<reference evidence="4 5" key="1">
    <citation type="submission" date="2024-04" db="EMBL/GenBank/DDBJ databases">
        <title>Kosakonia calanthae sp. nov., a halophilic bacterium isolated from leaves of Calanthe tiplacata.</title>
        <authorList>
            <person name="Wu P."/>
        </authorList>
    </citation>
    <scope>NUCLEOTIDE SEQUENCE [LARGE SCALE GENOMIC DNA]</scope>
    <source>
        <strain evidence="4 5">BYX6</strain>
    </source>
</reference>
<dbReference type="Proteomes" id="UP001466893">
    <property type="component" value="Chromosome"/>
</dbReference>
<dbReference type="Gene3D" id="3.90.850.10">
    <property type="entry name" value="Fumarylacetoacetase-like, C-terminal domain"/>
    <property type="match status" value="1"/>
</dbReference>
<evidence type="ECO:0000313" key="5">
    <source>
        <dbReference type="Proteomes" id="UP001466893"/>
    </source>
</evidence>
<evidence type="ECO:0000256" key="2">
    <source>
        <dbReference type="ARBA" id="ARBA00022723"/>
    </source>
</evidence>
<dbReference type="SUPFAM" id="SSF56529">
    <property type="entry name" value="FAH"/>
    <property type="match status" value="1"/>
</dbReference>
<accession>A0ABZ3B197</accession>
<evidence type="ECO:0000256" key="1">
    <source>
        <dbReference type="ARBA" id="ARBA00010211"/>
    </source>
</evidence>
<feature type="domain" description="Fumarylacetoacetase-like C-terminal" evidence="3">
    <location>
        <begin position="74"/>
        <end position="275"/>
    </location>
</feature>
<dbReference type="EMBL" id="CP151800">
    <property type="protein sequence ID" value="WZV96856.1"/>
    <property type="molecule type" value="Genomic_DNA"/>
</dbReference>
<dbReference type="InterPro" id="IPR011234">
    <property type="entry name" value="Fumarylacetoacetase-like_C"/>
</dbReference>
<evidence type="ECO:0000313" key="4">
    <source>
        <dbReference type="EMBL" id="WZV96856.1"/>
    </source>
</evidence>
<name>A0ABZ3B197_9ENTR</name>
<dbReference type="PANTHER" id="PTHR42796:SF4">
    <property type="entry name" value="FUMARYLACETOACETATE HYDROLASE DOMAIN-CONTAINING PROTEIN 2A"/>
    <property type="match status" value="1"/>
</dbReference>
<dbReference type="InterPro" id="IPR036663">
    <property type="entry name" value="Fumarylacetoacetase_C_sf"/>
</dbReference>
<comment type="similarity">
    <text evidence="1">Belongs to the FAH family.</text>
</comment>
<protein>
    <submittedName>
        <fullName evidence="4">Fumarylacetoacetate hydrolase family protein</fullName>
    </submittedName>
</protein>
<gene>
    <name evidence="4" type="ORF">AAEY27_14355</name>
</gene>
<proteinExistence type="inferred from homology"/>
<dbReference type="PANTHER" id="PTHR42796">
    <property type="entry name" value="FUMARYLACETOACETATE HYDROLASE DOMAIN-CONTAINING PROTEIN 2A-RELATED"/>
    <property type="match status" value="1"/>
</dbReference>
<dbReference type="RefSeq" id="WP_342321307.1">
    <property type="nucleotide sequence ID" value="NZ_CP151800.1"/>
</dbReference>
<dbReference type="GO" id="GO:0016787">
    <property type="term" value="F:hydrolase activity"/>
    <property type="evidence" value="ECO:0007669"/>
    <property type="project" value="UniProtKB-KW"/>
</dbReference>
<organism evidence="4 5">
    <name type="scientific">Kosakonia calanthes</name>
    <dbReference type="NCBI Taxonomy" id="3139408"/>
    <lineage>
        <taxon>Bacteria</taxon>
        <taxon>Pseudomonadati</taxon>
        <taxon>Pseudomonadota</taxon>
        <taxon>Gammaproteobacteria</taxon>
        <taxon>Enterobacterales</taxon>
        <taxon>Enterobacteriaceae</taxon>
        <taxon>Kosakonia</taxon>
    </lineage>
</organism>
<evidence type="ECO:0000259" key="3">
    <source>
        <dbReference type="Pfam" id="PF01557"/>
    </source>
</evidence>
<keyword evidence="2" id="KW-0479">Metal-binding</keyword>
<sequence>MKLANFIYQGKKHYGIVRNNHIVDLFPVMGEKYSSLQDLLDKNALNEIAHFQYCDATIGFDDVQFLPVIDMPGKILCVGMNYQDKRIEFNEKNKAPTIFVRFNDSQTGHNNFIQKPVVSSQFDYEGELAVIIGKECFNVSERASLEYIAGYSCYMDGSVRDWQHSWYTAGKNWPATGAFGPFLVTAEEIPDPQNLAIKTILNGLVVQDDNTRNMVHKIPELISYISTFTRLKAGDVIITGSPGGVGMKRIPQLFLQSGDLIEVEIERVGRLSNRVSA</sequence>
<dbReference type="Pfam" id="PF01557">
    <property type="entry name" value="FAA_hydrolase"/>
    <property type="match status" value="1"/>
</dbReference>